<gene>
    <name evidence="1" type="ORF">ENJ15_04520</name>
</gene>
<evidence type="ECO:0008006" key="2">
    <source>
        <dbReference type="Google" id="ProtNLM"/>
    </source>
</evidence>
<sequence>MDKTIYFLVTIDTEEEREWGSDYKDHTHYTVENIKWLAPLQELFNHHGVRPTYLIDYPVAINNEATTILRKFADDFGAEIGTHLHPWVNPPYREEPGVKSSFTHNLPVELQFEKMKVLTDVIAGAVGRRPVTYRAGRYGFDASTIPVLEELGYTVDTSVVPFRRGKKSFEPSFGYLPDIEPYRLDYKDVCRAGQARLLEVPLTVGFNKKVPGILEANYLDLPNIGIRRVLSKVFDVDLFWLRPSYAGLTAMLQLSRTMIARGHTFLNMMFHSNELMPGGSKYCKTEEDVGNYLQRLDRYFDALNKEFSIRYVTLREMDGLYK</sequence>
<accession>A0A7V5VES1</accession>
<proteinExistence type="predicted"/>
<dbReference type="GO" id="GO:0005975">
    <property type="term" value="P:carbohydrate metabolic process"/>
    <property type="evidence" value="ECO:0007669"/>
    <property type="project" value="InterPro"/>
</dbReference>
<dbReference type="Gene3D" id="3.20.20.370">
    <property type="entry name" value="Glycoside hydrolase/deacetylase"/>
    <property type="match status" value="1"/>
</dbReference>
<comment type="caution">
    <text evidence="1">The sequence shown here is derived from an EMBL/GenBank/DDBJ whole genome shotgun (WGS) entry which is preliminary data.</text>
</comment>
<dbReference type="InterPro" id="IPR011330">
    <property type="entry name" value="Glyco_hydro/deAcase_b/a-brl"/>
</dbReference>
<dbReference type="SUPFAM" id="SSF88713">
    <property type="entry name" value="Glycoside hydrolase/deacetylase"/>
    <property type="match status" value="1"/>
</dbReference>
<dbReference type="Proteomes" id="UP000885771">
    <property type="component" value="Unassembled WGS sequence"/>
</dbReference>
<dbReference type="AlphaFoldDB" id="A0A7V5VES1"/>
<organism evidence="1">
    <name type="scientific">Caldithrix abyssi</name>
    <dbReference type="NCBI Taxonomy" id="187145"/>
    <lineage>
        <taxon>Bacteria</taxon>
        <taxon>Pseudomonadati</taxon>
        <taxon>Calditrichota</taxon>
        <taxon>Calditrichia</taxon>
        <taxon>Calditrichales</taxon>
        <taxon>Calditrichaceae</taxon>
        <taxon>Caldithrix</taxon>
    </lineage>
</organism>
<protein>
    <recommendedName>
        <fullName evidence="2">WalW protein</fullName>
    </recommendedName>
</protein>
<name>A0A7V5VES1_CALAY</name>
<reference evidence="1" key="1">
    <citation type="journal article" date="2020" name="mSystems">
        <title>Genome- and Community-Level Interaction Insights into Carbon Utilization and Element Cycling Functions of Hydrothermarchaeota in Hydrothermal Sediment.</title>
        <authorList>
            <person name="Zhou Z."/>
            <person name="Liu Y."/>
            <person name="Xu W."/>
            <person name="Pan J."/>
            <person name="Luo Z.H."/>
            <person name="Li M."/>
        </authorList>
    </citation>
    <scope>NUCLEOTIDE SEQUENCE [LARGE SCALE GENOMIC DNA]</scope>
    <source>
        <strain evidence="1">HyVt-460</strain>
    </source>
</reference>
<evidence type="ECO:0000313" key="1">
    <source>
        <dbReference type="EMBL" id="HHM02254.1"/>
    </source>
</evidence>
<dbReference type="EMBL" id="DRLI01000170">
    <property type="protein sequence ID" value="HHM02254.1"/>
    <property type="molecule type" value="Genomic_DNA"/>
</dbReference>